<dbReference type="EMBL" id="BAAATD010000007">
    <property type="protein sequence ID" value="GAA2612823.1"/>
    <property type="molecule type" value="Genomic_DNA"/>
</dbReference>
<protein>
    <submittedName>
        <fullName evidence="1">Uncharacterized protein</fullName>
    </submittedName>
</protein>
<evidence type="ECO:0000313" key="1">
    <source>
        <dbReference type="EMBL" id="GAA2612823.1"/>
    </source>
</evidence>
<proteinExistence type="predicted"/>
<dbReference type="RefSeq" id="WP_344545284.1">
    <property type="nucleotide sequence ID" value="NZ_BAAATD010000007.1"/>
</dbReference>
<evidence type="ECO:0000313" key="2">
    <source>
        <dbReference type="Proteomes" id="UP001501509"/>
    </source>
</evidence>
<keyword evidence="2" id="KW-1185">Reference proteome</keyword>
<name>A0ABP6CCQ8_9ACTN</name>
<reference evidence="2" key="1">
    <citation type="journal article" date="2019" name="Int. J. Syst. Evol. Microbiol.">
        <title>The Global Catalogue of Microorganisms (GCM) 10K type strain sequencing project: providing services to taxonomists for standard genome sequencing and annotation.</title>
        <authorList>
            <consortium name="The Broad Institute Genomics Platform"/>
            <consortium name="The Broad Institute Genome Sequencing Center for Infectious Disease"/>
            <person name="Wu L."/>
            <person name="Ma J."/>
        </authorList>
    </citation>
    <scope>NUCLEOTIDE SEQUENCE [LARGE SCALE GENOMIC DNA]</scope>
    <source>
        <strain evidence="2">JCM 6833</strain>
    </source>
</reference>
<gene>
    <name evidence="1" type="ORF">GCM10010411_54500</name>
</gene>
<comment type="caution">
    <text evidence="1">The sequence shown here is derived from an EMBL/GenBank/DDBJ whole genome shotgun (WGS) entry which is preliminary data.</text>
</comment>
<accession>A0ABP6CCQ8</accession>
<sequence>MFTDFTTTPRAGAVVERLREMAAKEPVPNVFLERLAEGTLTMAGVRGLVGVTRKCHPAEITAFATLMARFPTQRNVEFMGDMVRLINRARPKLRRAIHALGLTEESLARWPADALAWEVPGLWGRLAWLGNRSEAALALYWDMVNYFPDSDEMLRRLKSSGLAAPDEVFNYYGGGQSDDLEQQALLVAEEGFEQGESADAALFAARQMEEAIGGYWHAAARASGPP</sequence>
<dbReference type="Proteomes" id="UP001501509">
    <property type="component" value="Unassembled WGS sequence"/>
</dbReference>
<dbReference type="SUPFAM" id="SSF48613">
    <property type="entry name" value="Heme oxygenase-like"/>
    <property type="match status" value="1"/>
</dbReference>
<dbReference type="InterPro" id="IPR016084">
    <property type="entry name" value="Haem_Oase-like_multi-hlx"/>
</dbReference>
<organism evidence="1 2">
    <name type="scientific">Actinomadura fulvescens</name>
    <dbReference type="NCBI Taxonomy" id="46160"/>
    <lineage>
        <taxon>Bacteria</taxon>
        <taxon>Bacillati</taxon>
        <taxon>Actinomycetota</taxon>
        <taxon>Actinomycetes</taxon>
        <taxon>Streptosporangiales</taxon>
        <taxon>Thermomonosporaceae</taxon>
        <taxon>Actinomadura</taxon>
    </lineage>
</organism>